<feature type="region of interest" description="Disordered" evidence="1">
    <location>
        <begin position="49"/>
        <end position="76"/>
    </location>
</feature>
<evidence type="ECO:0000256" key="1">
    <source>
        <dbReference type="SAM" id="MobiDB-lite"/>
    </source>
</evidence>
<dbReference type="AlphaFoldDB" id="A0A8H6NN99"/>
<proteinExistence type="predicted"/>
<organism evidence="2 3">
    <name type="scientific">Colletotrichum plurivorum</name>
    <dbReference type="NCBI Taxonomy" id="2175906"/>
    <lineage>
        <taxon>Eukaryota</taxon>
        <taxon>Fungi</taxon>
        <taxon>Dikarya</taxon>
        <taxon>Ascomycota</taxon>
        <taxon>Pezizomycotina</taxon>
        <taxon>Sordariomycetes</taxon>
        <taxon>Hypocreomycetidae</taxon>
        <taxon>Glomerellales</taxon>
        <taxon>Glomerellaceae</taxon>
        <taxon>Colletotrichum</taxon>
        <taxon>Colletotrichum orchidearum species complex</taxon>
    </lineage>
</organism>
<dbReference type="Proteomes" id="UP000654918">
    <property type="component" value="Unassembled WGS sequence"/>
</dbReference>
<accession>A0A8H6NN99</accession>
<gene>
    <name evidence="2" type="ORF">CPLU01_02117</name>
</gene>
<name>A0A8H6NN99_9PEZI</name>
<evidence type="ECO:0000313" key="3">
    <source>
        <dbReference type="Proteomes" id="UP000654918"/>
    </source>
</evidence>
<reference evidence="2" key="1">
    <citation type="journal article" date="2020" name="Phytopathology">
        <title>Genome Sequence Resources of Colletotrichum truncatum, C. plurivorum, C. musicola, and C. sojae: Four Species Pathogenic to Soybean (Glycine max).</title>
        <authorList>
            <person name="Rogerio F."/>
            <person name="Boufleur T.R."/>
            <person name="Ciampi-Guillardi M."/>
            <person name="Sukno S.A."/>
            <person name="Thon M.R."/>
            <person name="Massola Junior N.S."/>
            <person name="Baroncelli R."/>
        </authorList>
    </citation>
    <scope>NUCLEOTIDE SEQUENCE</scope>
    <source>
        <strain evidence="2">LFN00145</strain>
    </source>
</reference>
<dbReference type="EMBL" id="WIGO01000015">
    <property type="protein sequence ID" value="KAF6839103.1"/>
    <property type="molecule type" value="Genomic_DNA"/>
</dbReference>
<evidence type="ECO:0000313" key="2">
    <source>
        <dbReference type="EMBL" id="KAF6839103.1"/>
    </source>
</evidence>
<protein>
    <submittedName>
        <fullName evidence="2">Uncharacterized protein</fullName>
    </submittedName>
</protein>
<keyword evidence="3" id="KW-1185">Reference proteome</keyword>
<comment type="caution">
    <text evidence="2">The sequence shown here is derived from an EMBL/GenBank/DDBJ whole genome shotgun (WGS) entry which is preliminary data.</text>
</comment>
<sequence length="76" mass="8377">MLTTLIRKQLGAVFTLPPRFAERAGSQPFRPVATHPFSSDVARRVASCDALRPRGHTTGVDEPREYSPRSLSSLLV</sequence>